<keyword evidence="10" id="KW-0597">Phosphoprotein</keyword>
<dbReference type="Gene3D" id="3.40.50.10140">
    <property type="entry name" value="Toll/interleukin-1 receptor homology (TIR) domain"/>
    <property type="match status" value="1"/>
</dbReference>
<dbReference type="GO" id="GO:0045087">
    <property type="term" value="P:innate immune response"/>
    <property type="evidence" value="ECO:0007669"/>
    <property type="project" value="UniProtKB-KW"/>
</dbReference>
<evidence type="ECO:0000313" key="27">
    <source>
        <dbReference type="EMBL" id="TFK12723.1"/>
    </source>
</evidence>
<evidence type="ECO:0000256" key="11">
    <source>
        <dbReference type="ARBA" id="ARBA00022588"/>
    </source>
</evidence>
<evidence type="ECO:0000256" key="2">
    <source>
        <dbReference type="ARBA" id="ARBA00004236"/>
    </source>
</evidence>
<keyword evidence="11" id="KW-0399">Innate immunity</keyword>
<evidence type="ECO:0000256" key="15">
    <source>
        <dbReference type="ARBA" id="ARBA00022859"/>
    </source>
</evidence>
<dbReference type="GO" id="GO:0035591">
    <property type="term" value="F:signaling adaptor activity"/>
    <property type="evidence" value="ECO:0007669"/>
    <property type="project" value="TreeGrafter"/>
</dbReference>
<evidence type="ECO:0000256" key="5">
    <source>
        <dbReference type="ARBA" id="ARBA00004496"/>
    </source>
</evidence>
<dbReference type="InterPro" id="IPR035897">
    <property type="entry name" value="Toll_tir_struct_dom_sf"/>
</dbReference>
<dbReference type="GO" id="GO:0005794">
    <property type="term" value="C:Golgi apparatus"/>
    <property type="evidence" value="ECO:0007669"/>
    <property type="project" value="UniProtKB-SubCell"/>
</dbReference>
<keyword evidence="15" id="KW-0391">Immunity</keyword>
<accession>A0A4D9EWJ9</accession>
<evidence type="ECO:0000256" key="12">
    <source>
        <dbReference type="ARBA" id="ARBA00022707"/>
    </source>
</evidence>
<dbReference type="GO" id="GO:0032481">
    <property type="term" value="P:positive regulation of type I interferon production"/>
    <property type="evidence" value="ECO:0007669"/>
    <property type="project" value="TreeGrafter"/>
</dbReference>
<evidence type="ECO:0000256" key="9">
    <source>
        <dbReference type="ARBA" id="ARBA00022490"/>
    </source>
</evidence>
<evidence type="ECO:0000256" key="7">
    <source>
        <dbReference type="ARBA" id="ARBA00004603"/>
    </source>
</evidence>
<reference evidence="27 28" key="1">
    <citation type="submission" date="2019-04" db="EMBL/GenBank/DDBJ databases">
        <title>Draft genome of the big-headed turtle Platysternon megacephalum.</title>
        <authorList>
            <person name="Gong S."/>
        </authorList>
    </citation>
    <scope>NUCLEOTIDE SEQUENCE [LARGE SCALE GENOMIC DNA]</scope>
    <source>
        <strain evidence="27">DO16091913</strain>
        <tissue evidence="27">Muscle</tissue>
    </source>
</reference>
<keyword evidence="13" id="KW-0967">Endosome</keyword>
<evidence type="ECO:0000259" key="26">
    <source>
        <dbReference type="PROSITE" id="PS50104"/>
    </source>
</evidence>
<dbReference type="InterPro" id="IPR000157">
    <property type="entry name" value="TIR_dom"/>
</dbReference>
<proteinExistence type="predicted"/>
<dbReference type="PANTHER" id="PTHR47230:SF2">
    <property type="entry name" value="TIR DOMAIN-CONTAINING ADAPTER MOLECULE 2"/>
    <property type="match status" value="1"/>
</dbReference>
<evidence type="ECO:0000256" key="17">
    <source>
        <dbReference type="ARBA" id="ARBA00023136"/>
    </source>
</evidence>
<evidence type="ECO:0000256" key="20">
    <source>
        <dbReference type="ARBA" id="ARBA00023288"/>
    </source>
</evidence>
<dbReference type="GO" id="GO:0005769">
    <property type="term" value="C:early endosome"/>
    <property type="evidence" value="ECO:0007669"/>
    <property type="project" value="UniProtKB-SubCell"/>
</dbReference>
<keyword evidence="16" id="KW-0333">Golgi apparatus</keyword>
<dbReference type="STRING" id="55544.A0A4D9EWJ9"/>
<evidence type="ECO:0000256" key="1">
    <source>
        <dbReference type="ARBA" id="ARBA00004231"/>
    </source>
</evidence>
<dbReference type="InterPro" id="IPR046946">
    <property type="entry name" value="TCAM1/2"/>
</dbReference>
<dbReference type="SUPFAM" id="SSF52200">
    <property type="entry name" value="Toll/Interleukin receptor TIR domain"/>
    <property type="match status" value="1"/>
</dbReference>
<evidence type="ECO:0000256" key="14">
    <source>
        <dbReference type="ARBA" id="ARBA00022824"/>
    </source>
</evidence>
<comment type="function">
    <text evidence="21">Functions as a sorting adapter in different signaling pathways to facilitate downstream signaling leading to type I interferon induction. In TLR4 signaling, physically bridges TLR4 and TICAM1 and functionally transmits signal to TICAM1 in early endosomes after endocytosis of TLR4. In TLR2 signaling, physically bridges TLR2 and MYD88 and is required for the TLR2-dependent movement of MYD88 to endosomes following ligand engagement. Involved in IL-18 signaling and is proposed to function as a sorting adapter for MYD88 in IL-18 signaling during adaptive immune response. Forms a complex with RAB11FIP2 that is recruited to the phagosomes to promote the activation of the actin-regulatory GTPases RAC1 and CDC42 and subsequent phagocytosis of Gram-negative bacteria.</text>
</comment>
<dbReference type="FunFam" id="3.40.50.10140:FF:000014">
    <property type="entry name" value="TIR domain-containing adapter molecule 2"/>
    <property type="match status" value="1"/>
</dbReference>
<dbReference type="EMBL" id="QXTE01000019">
    <property type="protein sequence ID" value="TFK12723.1"/>
    <property type="molecule type" value="Genomic_DNA"/>
</dbReference>
<evidence type="ECO:0000256" key="19">
    <source>
        <dbReference type="ARBA" id="ARBA00023273"/>
    </source>
</evidence>
<evidence type="ECO:0000256" key="24">
    <source>
        <dbReference type="ARBA" id="ARBA00080195"/>
    </source>
</evidence>
<organism evidence="27 28">
    <name type="scientific">Platysternon megacephalum</name>
    <name type="common">big-headed turtle</name>
    <dbReference type="NCBI Taxonomy" id="55544"/>
    <lineage>
        <taxon>Eukaryota</taxon>
        <taxon>Metazoa</taxon>
        <taxon>Chordata</taxon>
        <taxon>Craniata</taxon>
        <taxon>Vertebrata</taxon>
        <taxon>Euteleostomi</taxon>
        <taxon>Archelosauria</taxon>
        <taxon>Testudinata</taxon>
        <taxon>Testudines</taxon>
        <taxon>Cryptodira</taxon>
        <taxon>Durocryptodira</taxon>
        <taxon>Testudinoidea</taxon>
        <taxon>Platysternidae</taxon>
        <taxon>Platysternon</taxon>
    </lineage>
</organism>
<gene>
    <name evidence="27" type="ORF">DR999_PMT03881</name>
</gene>
<evidence type="ECO:0000256" key="16">
    <source>
        <dbReference type="ARBA" id="ARBA00023034"/>
    </source>
</evidence>
<keyword evidence="18" id="KW-0395">Inflammatory response</keyword>
<evidence type="ECO:0000256" key="21">
    <source>
        <dbReference type="ARBA" id="ARBA00056963"/>
    </source>
</evidence>
<reference evidence="27 28" key="2">
    <citation type="submission" date="2019-04" db="EMBL/GenBank/DDBJ databases">
        <title>The genome sequence of big-headed turtle.</title>
        <authorList>
            <person name="Gong S."/>
        </authorList>
    </citation>
    <scope>NUCLEOTIDE SEQUENCE [LARGE SCALE GENOMIC DNA]</scope>
    <source>
        <strain evidence="27">DO16091913</strain>
        <tissue evidence="27">Muscle</tissue>
    </source>
</reference>
<dbReference type="GO" id="GO:0001891">
    <property type="term" value="C:phagocytic cup"/>
    <property type="evidence" value="ECO:0007669"/>
    <property type="project" value="UniProtKB-SubCell"/>
</dbReference>
<evidence type="ECO:0000256" key="10">
    <source>
        <dbReference type="ARBA" id="ARBA00022553"/>
    </source>
</evidence>
<keyword evidence="8" id="KW-1003">Cell membrane</keyword>
<evidence type="ECO:0000256" key="22">
    <source>
        <dbReference type="ARBA" id="ARBA00063028"/>
    </source>
</evidence>
<evidence type="ECO:0000256" key="6">
    <source>
        <dbReference type="ARBA" id="ARBA00004555"/>
    </source>
</evidence>
<keyword evidence="12" id="KW-0519">Myristate</keyword>
<dbReference type="Pfam" id="PF13676">
    <property type="entry name" value="TIR_2"/>
    <property type="match status" value="1"/>
</dbReference>
<dbReference type="GO" id="GO:0071651">
    <property type="term" value="P:positive regulation of chemokine (C-C motif) ligand 5 production"/>
    <property type="evidence" value="ECO:0007669"/>
    <property type="project" value="UniProtKB-ARBA"/>
</dbReference>
<evidence type="ECO:0000256" key="18">
    <source>
        <dbReference type="ARBA" id="ARBA00023198"/>
    </source>
</evidence>
<evidence type="ECO:0000256" key="3">
    <source>
        <dbReference type="ARBA" id="ARBA00004240"/>
    </source>
</evidence>
<evidence type="ECO:0000256" key="23">
    <source>
        <dbReference type="ARBA" id="ARBA00072691"/>
    </source>
</evidence>
<dbReference type="OrthoDB" id="62956at2759"/>
<keyword evidence="9" id="KW-0963">Cytoplasm</keyword>
<evidence type="ECO:0000256" key="8">
    <source>
        <dbReference type="ARBA" id="ARBA00022475"/>
    </source>
</evidence>
<dbReference type="GO" id="GO:2000494">
    <property type="term" value="P:positive regulation of interleukin-18-mediated signaling pathway"/>
    <property type="evidence" value="ECO:0007669"/>
    <property type="project" value="UniProtKB-ARBA"/>
</dbReference>
<name>A0A4D9EWJ9_9SAUR</name>
<dbReference type="GO" id="GO:0035666">
    <property type="term" value="P:TRIF-dependent toll-like receptor signaling pathway"/>
    <property type="evidence" value="ECO:0007669"/>
    <property type="project" value="InterPro"/>
</dbReference>
<dbReference type="GO" id="GO:0005770">
    <property type="term" value="C:late endosome"/>
    <property type="evidence" value="ECO:0007669"/>
    <property type="project" value="UniProtKB-SubCell"/>
</dbReference>
<evidence type="ECO:0000256" key="4">
    <source>
        <dbReference type="ARBA" id="ARBA00004412"/>
    </source>
</evidence>
<feature type="domain" description="TIR" evidence="26">
    <location>
        <begin position="63"/>
        <end position="215"/>
    </location>
</feature>
<keyword evidence="19" id="KW-0966">Cell projection</keyword>
<feature type="region of interest" description="Disordered" evidence="25">
    <location>
        <begin position="1"/>
        <end position="27"/>
    </location>
</feature>
<protein>
    <recommendedName>
        <fullName evidence="23">TIR domain-containing adapter molecule 2</fullName>
    </recommendedName>
    <alternativeName>
        <fullName evidence="24">TRIF-related adapter molecule</fullName>
    </alternativeName>
</protein>
<dbReference type="Proteomes" id="UP000297703">
    <property type="component" value="Unassembled WGS sequence"/>
</dbReference>
<evidence type="ECO:0000313" key="28">
    <source>
        <dbReference type="Proteomes" id="UP000297703"/>
    </source>
</evidence>
<comment type="subcellular location">
    <subcellularLocation>
        <location evidence="2">Cell membrane</location>
    </subcellularLocation>
    <subcellularLocation>
        <location evidence="1">Cell projection</location>
        <location evidence="1">Phagocytic cup</location>
    </subcellularLocation>
    <subcellularLocation>
        <location evidence="5">Cytoplasm</location>
    </subcellularLocation>
    <subcellularLocation>
        <location evidence="4">Early endosome</location>
    </subcellularLocation>
    <subcellularLocation>
        <location evidence="3">Endoplasmic reticulum</location>
    </subcellularLocation>
    <subcellularLocation>
        <location evidence="6">Golgi apparatus</location>
    </subcellularLocation>
    <subcellularLocation>
        <location evidence="7">Late endosome</location>
    </subcellularLocation>
</comment>
<dbReference type="GO" id="GO:0006897">
    <property type="term" value="P:endocytosis"/>
    <property type="evidence" value="ECO:0007669"/>
    <property type="project" value="UniProtKB-ARBA"/>
</dbReference>
<comment type="caution">
    <text evidence="27">The sequence shown here is derived from an EMBL/GenBank/DDBJ whole genome shotgun (WGS) entry which is preliminary data.</text>
</comment>
<keyword evidence="14" id="KW-0256">Endoplasmic reticulum</keyword>
<keyword evidence="20" id="KW-0449">Lipoprotein</keyword>
<dbReference type="GO" id="GO:0005783">
    <property type="term" value="C:endoplasmic reticulum"/>
    <property type="evidence" value="ECO:0007669"/>
    <property type="project" value="UniProtKB-SubCell"/>
</dbReference>
<keyword evidence="28" id="KW-1185">Reference proteome</keyword>
<evidence type="ECO:0000256" key="13">
    <source>
        <dbReference type="ARBA" id="ARBA00022753"/>
    </source>
</evidence>
<feature type="compositionally biased region" description="Polar residues" evidence="25">
    <location>
        <begin position="16"/>
        <end position="25"/>
    </location>
</feature>
<dbReference type="PROSITE" id="PS50104">
    <property type="entry name" value="TIR"/>
    <property type="match status" value="1"/>
</dbReference>
<sequence length="231" mass="26505">MGNTNSKRNLPPPPNNTEKGTNVSAGQRDFKQNHELCGLSLDIEGISTKVSEIHSSDEDPEDVFYKFVILHAQNDADEASRLQHLLQNNFCIKPGIIFAEMPSGRHFLQNLNDAVNRSAWTIILLTEHFLSEAWCEFQSYASLMNALNKQHKYNSVIPLRPLNNPLPREKTPCVLQAINALEEDSPGFAKQVEKIFQESKYRQQQAMWKKEREQMRHTRAIGMMKDMHKDS</sequence>
<dbReference type="GO" id="GO:0006954">
    <property type="term" value="P:inflammatory response"/>
    <property type="evidence" value="ECO:0007669"/>
    <property type="project" value="UniProtKB-KW"/>
</dbReference>
<dbReference type="PANTHER" id="PTHR47230">
    <property type="entry name" value="TIR DOMAIN-CONTAINING ADAPTER MOLECULE 1"/>
    <property type="match status" value="1"/>
</dbReference>
<evidence type="ECO:0000256" key="25">
    <source>
        <dbReference type="SAM" id="MobiDB-lite"/>
    </source>
</evidence>
<dbReference type="AlphaFoldDB" id="A0A4D9EWJ9"/>
<keyword evidence="17" id="KW-0472">Membrane</keyword>
<comment type="subunit">
    <text evidence="22">Homodimer. Interacts with TLR4, TICAM1, IRF3 and IRF7 in response to LPS. Interacts with IL1R1, IL1RAP, IRAK2, IRAK3 and TRAF6. Interacts with protein kinase-inactive mutants of IRAK1 and IRAK4. Isoform 1 interacts with isoform 2; the interaction occurs in late endosomes and disrupts the interaction between isoform 1 and TICAM1. Interacts with MYD88; the interaction decreases after IL-18 stimulation in a time-dependent manner. Interacts with IL18R1 and IL18RAP. Interacts with TLR2. Interacts with RAB11FIP2.</text>
</comment>
<dbReference type="GO" id="GO:0043123">
    <property type="term" value="P:positive regulation of canonical NF-kappaB signal transduction"/>
    <property type="evidence" value="ECO:0007669"/>
    <property type="project" value="TreeGrafter"/>
</dbReference>